<comment type="caution">
    <text evidence="1">The sequence shown here is derived from an EMBL/GenBank/DDBJ whole genome shotgun (WGS) entry which is preliminary data.</text>
</comment>
<reference evidence="1" key="1">
    <citation type="submission" date="2020-10" db="EMBL/GenBank/DDBJ databases">
        <authorList>
            <person name="Gilroy R."/>
        </authorList>
    </citation>
    <scope>NUCLEOTIDE SEQUENCE</scope>
    <source>
        <strain evidence="1">ChiGjej1B1-22543</strain>
    </source>
</reference>
<sequence length="133" mass="15108">MTDFNLINEYMINNEYLTPKEIMYGEKAGFKIEPYEYGKFLEWKAKLVDKSKGDFRFVVTDLASFDGDPIYFVLCNEIASLLDAITSIAIHDYLSTGGISTVRNGRSVLISRIYSEIEGTLSIESVPTTRQRV</sequence>
<gene>
    <name evidence="1" type="ORF">IAC52_02955</name>
</gene>
<evidence type="ECO:0000313" key="1">
    <source>
        <dbReference type="EMBL" id="HIU45240.1"/>
    </source>
</evidence>
<evidence type="ECO:0000313" key="2">
    <source>
        <dbReference type="Proteomes" id="UP000824070"/>
    </source>
</evidence>
<accession>A0A9D1LNU9</accession>
<proteinExistence type="predicted"/>
<feature type="non-terminal residue" evidence="1">
    <location>
        <position position="133"/>
    </location>
</feature>
<reference evidence="1" key="2">
    <citation type="journal article" date="2021" name="PeerJ">
        <title>Extensive microbial diversity within the chicken gut microbiome revealed by metagenomics and culture.</title>
        <authorList>
            <person name="Gilroy R."/>
            <person name="Ravi A."/>
            <person name="Getino M."/>
            <person name="Pursley I."/>
            <person name="Horton D.L."/>
            <person name="Alikhan N.F."/>
            <person name="Baker D."/>
            <person name="Gharbi K."/>
            <person name="Hall N."/>
            <person name="Watson M."/>
            <person name="Adriaenssens E.M."/>
            <person name="Foster-Nyarko E."/>
            <person name="Jarju S."/>
            <person name="Secka A."/>
            <person name="Antonio M."/>
            <person name="Oren A."/>
            <person name="Chaudhuri R.R."/>
            <person name="La Ragione R."/>
            <person name="Hildebrand F."/>
            <person name="Pallen M.J."/>
        </authorList>
    </citation>
    <scope>NUCLEOTIDE SEQUENCE</scope>
    <source>
        <strain evidence="1">ChiGjej1B1-22543</strain>
    </source>
</reference>
<organism evidence="1 2">
    <name type="scientific">Candidatus Alloenteromonas pullicola</name>
    <dbReference type="NCBI Taxonomy" id="2840784"/>
    <lineage>
        <taxon>Bacteria</taxon>
        <taxon>Bacillati</taxon>
        <taxon>Bacillota</taxon>
        <taxon>Bacillota incertae sedis</taxon>
        <taxon>Candidatus Alloenteromonas</taxon>
    </lineage>
</organism>
<protein>
    <submittedName>
        <fullName evidence="1">Uncharacterized protein</fullName>
    </submittedName>
</protein>
<dbReference type="EMBL" id="DVMV01000019">
    <property type="protein sequence ID" value="HIU45240.1"/>
    <property type="molecule type" value="Genomic_DNA"/>
</dbReference>
<dbReference type="Proteomes" id="UP000824070">
    <property type="component" value="Unassembled WGS sequence"/>
</dbReference>
<dbReference type="AlphaFoldDB" id="A0A9D1LNU9"/>
<name>A0A9D1LNU9_9FIRM</name>